<keyword evidence="2 5" id="KW-0238">DNA-binding</keyword>
<dbReference type="InterPro" id="IPR036390">
    <property type="entry name" value="WH_DNA-bd_sf"/>
</dbReference>
<evidence type="ECO:0000313" key="5">
    <source>
        <dbReference type="EMBL" id="SER92428.1"/>
    </source>
</evidence>
<dbReference type="GO" id="GO:0003677">
    <property type="term" value="F:DNA binding"/>
    <property type="evidence" value="ECO:0007669"/>
    <property type="project" value="UniProtKB-KW"/>
</dbReference>
<evidence type="ECO:0000313" key="6">
    <source>
        <dbReference type="Proteomes" id="UP000199503"/>
    </source>
</evidence>
<proteinExistence type="predicted"/>
<sequence length="326" mass="35018">MSDAARLLRLLSLLQTPREWPGSELAARLGVTPRTVRRDVDRLRDLGYPVEASMGVLGGYRLGAGAAMPPLLVDDEEAVAIAVGLRVAARQPVAGIAEASLRALAKLQQVLPSRLARRVSSLTSATSAPVSHASAVDPGQLTVLAGAVAARERVRFAYVANENVVSKRHVEPVQLVALGRRWYLLAFDVERDDWRTFRLDRVSSAVATGARFAPRVPPGGDAVEFVTQRMYDTAPTFQARAILGLPVELARARLGDFAGELIAVEDGSCSWCSPEDTVEYLGFRLTSLGCEFVVEGPEELVEHLREVGERIGRAVGWTGGRDGGGG</sequence>
<dbReference type="Pfam" id="PF13280">
    <property type="entry name" value="WYL"/>
    <property type="match status" value="1"/>
</dbReference>
<evidence type="ECO:0000259" key="4">
    <source>
        <dbReference type="PROSITE" id="PS51000"/>
    </source>
</evidence>
<evidence type="ECO:0000256" key="2">
    <source>
        <dbReference type="ARBA" id="ARBA00023125"/>
    </source>
</evidence>
<dbReference type="InterPro" id="IPR013196">
    <property type="entry name" value="HTH_11"/>
</dbReference>
<dbReference type="PROSITE" id="PS00894">
    <property type="entry name" value="HTH_DEOR_1"/>
    <property type="match status" value="1"/>
</dbReference>
<dbReference type="Gene3D" id="1.10.10.10">
    <property type="entry name" value="Winged helix-like DNA-binding domain superfamily/Winged helix DNA-binding domain"/>
    <property type="match status" value="1"/>
</dbReference>
<protein>
    <submittedName>
        <fullName evidence="5">Predicted DNA-binding transcriptional regulator YafY, contains an HTH and WYL domains</fullName>
    </submittedName>
</protein>
<dbReference type="InterPro" id="IPR026881">
    <property type="entry name" value="WYL_dom"/>
</dbReference>
<feature type="domain" description="HTH deoR-type" evidence="4">
    <location>
        <begin position="3"/>
        <end position="58"/>
    </location>
</feature>
<evidence type="ECO:0000256" key="1">
    <source>
        <dbReference type="ARBA" id="ARBA00023015"/>
    </source>
</evidence>
<dbReference type="InterPro" id="IPR051534">
    <property type="entry name" value="CBASS_pafABC_assoc_protein"/>
</dbReference>
<dbReference type="AlphaFoldDB" id="A0A1H9T5J0"/>
<name>A0A1H9T5J0_9PSEU</name>
<dbReference type="OrthoDB" id="3483912at2"/>
<dbReference type="GO" id="GO:0003700">
    <property type="term" value="F:DNA-binding transcription factor activity"/>
    <property type="evidence" value="ECO:0007669"/>
    <property type="project" value="InterPro"/>
</dbReference>
<keyword evidence="1" id="KW-0805">Transcription regulation</keyword>
<keyword evidence="3" id="KW-0804">Transcription</keyword>
<dbReference type="PROSITE" id="PS51000">
    <property type="entry name" value="HTH_DEOR_2"/>
    <property type="match status" value="1"/>
</dbReference>
<gene>
    <name evidence="5" type="ORF">SAMN04488000_113141</name>
</gene>
<dbReference type="STRING" id="65499.SAMN04488000_113141"/>
<dbReference type="InterPro" id="IPR001034">
    <property type="entry name" value="DeoR_HTH"/>
</dbReference>
<dbReference type="Pfam" id="PF08279">
    <property type="entry name" value="HTH_11"/>
    <property type="match status" value="1"/>
</dbReference>
<dbReference type="InterPro" id="IPR018356">
    <property type="entry name" value="Tscrpt_reg_HTH_DeoR_CS"/>
</dbReference>
<organism evidence="5 6">
    <name type="scientific">Lentzea albida</name>
    <dbReference type="NCBI Taxonomy" id="65499"/>
    <lineage>
        <taxon>Bacteria</taxon>
        <taxon>Bacillati</taxon>
        <taxon>Actinomycetota</taxon>
        <taxon>Actinomycetes</taxon>
        <taxon>Pseudonocardiales</taxon>
        <taxon>Pseudonocardiaceae</taxon>
        <taxon>Lentzea</taxon>
    </lineage>
</organism>
<dbReference type="PANTHER" id="PTHR34580">
    <property type="match status" value="1"/>
</dbReference>
<dbReference type="SUPFAM" id="SSF46785">
    <property type="entry name" value="Winged helix' DNA-binding domain"/>
    <property type="match status" value="1"/>
</dbReference>
<accession>A0A1H9T5J0</accession>
<keyword evidence="6" id="KW-1185">Reference proteome</keyword>
<dbReference type="Proteomes" id="UP000199503">
    <property type="component" value="Unassembled WGS sequence"/>
</dbReference>
<evidence type="ECO:0000256" key="3">
    <source>
        <dbReference type="ARBA" id="ARBA00023163"/>
    </source>
</evidence>
<dbReference type="PROSITE" id="PS52050">
    <property type="entry name" value="WYL"/>
    <property type="match status" value="1"/>
</dbReference>
<reference evidence="6" key="1">
    <citation type="submission" date="2016-10" db="EMBL/GenBank/DDBJ databases">
        <authorList>
            <person name="Varghese N."/>
            <person name="Submissions S."/>
        </authorList>
    </citation>
    <scope>NUCLEOTIDE SEQUENCE [LARGE SCALE GENOMIC DNA]</scope>
    <source>
        <strain evidence="6">DSM 44437</strain>
    </source>
</reference>
<dbReference type="PANTHER" id="PTHR34580:SF3">
    <property type="entry name" value="PROTEIN PAFB"/>
    <property type="match status" value="1"/>
</dbReference>
<dbReference type="RefSeq" id="WP_089921642.1">
    <property type="nucleotide sequence ID" value="NZ_FOFV01000013.1"/>
</dbReference>
<dbReference type="EMBL" id="FOFV01000013">
    <property type="protein sequence ID" value="SER92428.1"/>
    <property type="molecule type" value="Genomic_DNA"/>
</dbReference>
<dbReference type="InterPro" id="IPR036388">
    <property type="entry name" value="WH-like_DNA-bd_sf"/>
</dbReference>